<accession>A0A5B7E2U2</accession>
<proteinExistence type="predicted"/>
<evidence type="ECO:0000313" key="1">
    <source>
        <dbReference type="EMBL" id="MPC28321.1"/>
    </source>
</evidence>
<dbReference type="Proteomes" id="UP000324222">
    <property type="component" value="Unassembled WGS sequence"/>
</dbReference>
<name>A0A5B7E2U2_PORTR</name>
<sequence length="69" mass="7883">MSAYSLELFTPPVKPWPTARPTSASPCQQCSKYQTLQNPMKPDSRQIRLTGEEAHCNILVEMAREKRCM</sequence>
<comment type="caution">
    <text evidence="1">The sequence shown here is derived from an EMBL/GenBank/DDBJ whole genome shotgun (WGS) entry which is preliminary data.</text>
</comment>
<dbReference type="AlphaFoldDB" id="A0A5B7E2U2"/>
<gene>
    <name evidence="1" type="ORF">E2C01_021522</name>
</gene>
<reference evidence="1 2" key="1">
    <citation type="submission" date="2019-05" db="EMBL/GenBank/DDBJ databases">
        <title>Another draft genome of Portunus trituberculatus and its Hox gene families provides insights of decapod evolution.</title>
        <authorList>
            <person name="Jeong J.-H."/>
            <person name="Song I."/>
            <person name="Kim S."/>
            <person name="Choi T."/>
            <person name="Kim D."/>
            <person name="Ryu S."/>
            <person name="Kim W."/>
        </authorList>
    </citation>
    <scope>NUCLEOTIDE SEQUENCE [LARGE SCALE GENOMIC DNA]</scope>
    <source>
        <tissue evidence="1">Muscle</tissue>
    </source>
</reference>
<organism evidence="1 2">
    <name type="scientific">Portunus trituberculatus</name>
    <name type="common">Swimming crab</name>
    <name type="synonym">Neptunus trituberculatus</name>
    <dbReference type="NCBI Taxonomy" id="210409"/>
    <lineage>
        <taxon>Eukaryota</taxon>
        <taxon>Metazoa</taxon>
        <taxon>Ecdysozoa</taxon>
        <taxon>Arthropoda</taxon>
        <taxon>Crustacea</taxon>
        <taxon>Multicrustacea</taxon>
        <taxon>Malacostraca</taxon>
        <taxon>Eumalacostraca</taxon>
        <taxon>Eucarida</taxon>
        <taxon>Decapoda</taxon>
        <taxon>Pleocyemata</taxon>
        <taxon>Brachyura</taxon>
        <taxon>Eubrachyura</taxon>
        <taxon>Portunoidea</taxon>
        <taxon>Portunidae</taxon>
        <taxon>Portuninae</taxon>
        <taxon>Portunus</taxon>
    </lineage>
</organism>
<evidence type="ECO:0000313" key="2">
    <source>
        <dbReference type="Proteomes" id="UP000324222"/>
    </source>
</evidence>
<keyword evidence="2" id="KW-1185">Reference proteome</keyword>
<protein>
    <submittedName>
        <fullName evidence="1">Uncharacterized protein</fullName>
    </submittedName>
</protein>
<dbReference type="EMBL" id="VSRR010001893">
    <property type="protein sequence ID" value="MPC28321.1"/>
    <property type="molecule type" value="Genomic_DNA"/>
</dbReference>